<dbReference type="EMBL" id="CP000249">
    <property type="protein sequence ID" value="ABD11251.1"/>
    <property type="molecule type" value="Genomic_DNA"/>
</dbReference>
<gene>
    <name evidence="3" type="ordered locus">Francci3_1875</name>
</gene>
<feature type="compositionally biased region" description="Basic residues" evidence="1">
    <location>
        <begin position="316"/>
        <end position="330"/>
    </location>
</feature>
<sequence>MSLQPKGLPEIPAQTVAVARAAFPRGTLAMRLRDRLAEVLVDEPFTGAFGRRGAPGLPPAVLSLVTVLQFTENLTDRQAAAMAVRAIDWKYALGAELTDTGFDPTVLSRFRARLADHGLERVVFDRLLQACVDQGLIGGGRRARTDSTHVISAVRDLNRTELAGESVRAVLEALAVAAPGWLADTVGIDELAHRYGERVNGWTMPSSKTARDRLAVVFGQDALALCRAVAASTAPGWLGEIPAVAFLREMLVQTYYLSTDPVHRSPGTGGDRKAGRRQTGCPAWTSSLGLPLRPRCAVGGQGRRPVLVRLQGPPHRNLRPSPRSRSRSRRVAVTADHERSHHPGERPGREGHRDRPGQPR</sequence>
<dbReference type="Proteomes" id="UP000001937">
    <property type="component" value="Chromosome"/>
</dbReference>
<dbReference type="InterPro" id="IPR008490">
    <property type="entry name" value="Transposase_InsH_N"/>
</dbReference>
<evidence type="ECO:0000259" key="2">
    <source>
        <dbReference type="Pfam" id="PF05598"/>
    </source>
</evidence>
<evidence type="ECO:0000313" key="3">
    <source>
        <dbReference type="EMBL" id="ABD11251.1"/>
    </source>
</evidence>
<protein>
    <submittedName>
        <fullName evidence="3">Transposase and inactivated derivatives-like</fullName>
    </submittedName>
</protein>
<feature type="region of interest" description="Disordered" evidence="1">
    <location>
        <begin position="259"/>
        <end position="286"/>
    </location>
</feature>
<reference evidence="3 4" key="1">
    <citation type="journal article" date="2007" name="Genome Res.">
        <title>Genome characteristics of facultatively symbiotic Frankia sp. strains reflect host range and host plant biogeography.</title>
        <authorList>
            <person name="Normand P."/>
            <person name="Lapierre P."/>
            <person name="Tisa L.S."/>
            <person name="Gogarten J.P."/>
            <person name="Alloisio N."/>
            <person name="Bagnarol E."/>
            <person name="Bassi C.A."/>
            <person name="Berry A.M."/>
            <person name="Bickhart D.M."/>
            <person name="Choisne N."/>
            <person name="Couloux A."/>
            <person name="Cournoyer B."/>
            <person name="Cruveiller S."/>
            <person name="Daubin V."/>
            <person name="Demange N."/>
            <person name="Francino M.P."/>
            <person name="Goltsman E."/>
            <person name="Huang Y."/>
            <person name="Kopp O.R."/>
            <person name="Labarre L."/>
            <person name="Lapidus A."/>
            <person name="Lavire C."/>
            <person name="Marechal J."/>
            <person name="Martinez M."/>
            <person name="Mastronunzio J.E."/>
            <person name="Mullin B.C."/>
            <person name="Niemann J."/>
            <person name="Pujic P."/>
            <person name="Rawnsley T."/>
            <person name="Rouy Z."/>
            <person name="Schenowitz C."/>
            <person name="Sellstedt A."/>
            <person name="Tavares F."/>
            <person name="Tomkins J.P."/>
            <person name="Vallenet D."/>
            <person name="Valverde C."/>
            <person name="Wall L.G."/>
            <person name="Wang Y."/>
            <person name="Medigue C."/>
            <person name="Benson D.R."/>
        </authorList>
    </citation>
    <scope>NUCLEOTIDE SEQUENCE [LARGE SCALE GENOMIC DNA]</scope>
    <source>
        <strain evidence="4">DSM 45818 / CECT 9043 / CcI3</strain>
    </source>
</reference>
<dbReference type="eggNOG" id="COG3039">
    <property type="taxonomic scope" value="Bacteria"/>
</dbReference>
<dbReference type="RefSeq" id="WP_011436311.1">
    <property type="nucleotide sequence ID" value="NC_007777.1"/>
</dbReference>
<keyword evidence="4" id="KW-1185">Reference proteome</keyword>
<feature type="domain" description="Transposase InsH N-terminal" evidence="2">
    <location>
        <begin position="34"/>
        <end position="113"/>
    </location>
</feature>
<dbReference type="KEGG" id="fra:Francci3_1875"/>
<proteinExistence type="predicted"/>
<dbReference type="OrthoDB" id="3218319at2"/>
<name>Q2JBU1_FRACC</name>
<feature type="compositionally biased region" description="Basic and acidic residues" evidence="1">
    <location>
        <begin position="335"/>
        <end position="360"/>
    </location>
</feature>
<dbReference type="STRING" id="106370.Francci3_1875"/>
<accession>Q2JBU1</accession>
<dbReference type="HOGENOM" id="CLU_768933_0_0_11"/>
<organism evidence="3 4">
    <name type="scientific">Frankia casuarinae (strain DSM 45818 / CECT 9043 / HFP020203 / CcI3)</name>
    <dbReference type="NCBI Taxonomy" id="106370"/>
    <lineage>
        <taxon>Bacteria</taxon>
        <taxon>Bacillati</taxon>
        <taxon>Actinomycetota</taxon>
        <taxon>Actinomycetes</taxon>
        <taxon>Frankiales</taxon>
        <taxon>Frankiaceae</taxon>
        <taxon>Frankia</taxon>
    </lineage>
</organism>
<feature type="region of interest" description="Disordered" evidence="1">
    <location>
        <begin position="305"/>
        <end position="360"/>
    </location>
</feature>
<dbReference type="AlphaFoldDB" id="Q2JBU1"/>
<evidence type="ECO:0000313" key="4">
    <source>
        <dbReference type="Proteomes" id="UP000001937"/>
    </source>
</evidence>
<evidence type="ECO:0000256" key="1">
    <source>
        <dbReference type="SAM" id="MobiDB-lite"/>
    </source>
</evidence>
<dbReference type="Pfam" id="PF05598">
    <property type="entry name" value="DUF772"/>
    <property type="match status" value="1"/>
</dbReference>